<dbReference type="Proteomes" id="UP001597094">
    <property type="component" value="Unassembled WGS sequence"/>
</dbReference>
<dbReference type="RefSeq" id="WP_377523613.1">
    <property type="nucleotide sequence ID" value="NZ_JBHTLD010000030.1"/>
</dbReference>
<dbReference type="PROSITE" id="PS51257">
    <property type="entry name" value="PROKAR_LIPOPROTEIN"/>
    <property type="match status" value="1"/>
</dbReference>
<proteinExistence type="predicted"/>
<reference evidence="2" key="1">
    <citation type="journal article" date="2019" name="Int. J. Syst. Evol. Microbiol.">
        <title>The Global Catalogue of Microorganisms (GCM) 10K type strain sequencing project: providing services to taxonomists for standard genome sequencing and annotation.</title>
        <authorList>
            <consortium name="The Broad Institute Genomics Platform"/>
            <consortium name="The Broad Institute Genome Sequencing Center for Infectious Disease"/>
            <person name="Wu L."/>
            <person name="Ma J."/>
        </authorList>
    </citation>
    <scope>NUCLEOTIDE SEQUENCE [LARGE SCALE GENOMIC DNA]</scope>
    <source>
        <strain evidence="2">JCM 31319</strain>
    </source>
</reference>
<sequence length="152" mass="16739">MKKNLFYMAVFGTFTLASCSSEKAPQAKATAANETTAEVPAVEHASHMATTATPADLMTEEGLPKDLVCMVNNAYMGGKKQFPVEFEDKMYYGCCEMCVKTIQNDRQVRYAADPVTGEEVDKSKAFIALKPGSANGDVLYFASKENYKKYKQ</sequence>
<protein>
    <recommendedName>
        <fullName evidence="3">MlpB protein</fullName>
    </recommendedName>
</protein>
<evidence type="ECO:0000313" key="1">
    <source>
        <dbReference type="EMBL" id="MFD1185651.1"/>
    </source>
</evidence>
<organism evidence="1 2">
    <name type="scientific">Pontibacter rugosus</name>
    <dbReference type="NCBI Taxonomy" id="1745966"/>
    <lineage>
        <taxon>Bacteria</taxon>
        <taxon>Pseudomonadati</taxon>
        <taxon>Bacteroidota</taxon>
        <taxon>Cytophagia</taxon>
        <taxon>Cytophagales</taxon>
        <taxon>Hymenobacteraceae</taxon>
        <taxon>Pontibacter</taxon>
    </lineage>
</organism>
<evidence type="ECO:0008006" key="3">
    <source>
        <dbReference type="Google" id="ProtNLM"/>
    </source>
</evidence>
<dbReference type="EMBL" id="JBHTLD010000030">
    <property type="protein sequence ID" value="MFD1185651.1"/>
    <property type="molecule type" value="Genomic_DNA"/>
</dbReference>
<gene>
    <name evidence="1" type="ORF">ACFQ2O_05470</name>
</gene>
<keyword evidence="2" id="KW-1185">Reference proteome</keyword>
<name>A0ABW3SNZ1_9BACT</name>
<comment type="caution">
    <text evidence="1">The sequence shown here is derived from an EMBL/GenBank/DDBJ whole genome shotgun (WGS) entry which is preliminary data.</text>
</comment>
<evidence type="ECO:0000313" key="2">
    <source>
        <dbReference type="Proteomes" id="UP001597094"/>
    </source>
</evidence>
<accession>A0ABW3SNZ1</accession>